<dbReference type="PANTHER" id="PTHR40077:SF2">
    <property type="entry name" value="MEMBRANE PROTEIN"/>
    <property type="match status" value="1"/>
</dbReference>
<evidence type="ECO:0000256" key="4">
    <source>
        <dbReference type="ARBA" id="ARBA00022989"/>
    </source>
</evidence>
<dbReference type="InterPro" id="IPR023845">
    <property type="entry name" value="DUF3817_TM"/>
</dbReference>
<organism evidence="8 9">
    <name type="scientific">Corynebacterium renale</name>
    <dbReference type="NCBI Taxonomy" id="1724"/>
    <lineage>
        <taxon>Bacteria</taxon>
        <taxon>Bacillati</taxon>
        <taxon>Actinomycetota</taxon>
        <taxon>Actinomycetes</taxon>
        <taxon>Mycobacteriales</taxon>
        <taxon>Corynebacteriaceae</taxon>
        <taxon>Corynebacterium</taxon>
    </lineage>
</organism>
<keyword evidence="5 6" id="KW-0472">Membrane</keyword>
<name>A0A2A9DN35_9CORY</name>
<evidence type="ECO:0000256" key="2">
    <source>
        <dbReference type="ARBA" id="ARBA00022475"/>
    </source>
</evidence>
<dbReference type="NCBIfam" id="TIGR03954">
    <property type="entry name" value="integ_memb_HG"/>
    <property type="match status" value="1"/>
</dbReference>
<dbReference type="RefSeq" id="WP_048380154.1">
    <property type="nucleotide sequence ID" value="NZ_LDYE01000006.1"/>
</dbReference>
<feature type="domain" description="DUF3817" evidence="7">
    <location>
        <begin position="30"/>
        <end position="118"/>
    </location>
</feature>
<evidence type="ECO:0000313" key="9">
    <source>
        <dbReference type="Proteomes" id="UP000221653"/>
    </source>
</evidence>
<keyword evidence="9" id="KW-1185">Reference proteome</keyword>
<evidence type="ECO:0000256" key="3">
    <source>
        <dbReference type="ARBA" id="ARBA00022692"/>
    </source>
</evidence>
<proteinExistence type="predicted"/>
<evidence type="ECO:0000259" key="7">
    <source>
        <dbReference type="Pfam" id="PF12823"/>
    </source>
</evidence>
<dbReference type="Proteomes" id="UP000221653">
    <property type="component" value="Unassembled WGS sequence"/>
</dbReference>
<feature type="transmembrane region" description="Helical" evidence="6">
    <location>
        <begin position="32"/>
        <end position="52"/>
    </location>
</feature>
<dbReference type="PANTHER" id="PTHR40077">
    <property type="entry name" value="MEMBRANE PROTEIN-RELATED"/>
    <property type="match status" value="1"/>
</dbReference>
<dbReference type="GO" id="GO:0005886">
    <property type="term" value="C:plasma membrane"/>
    <property type="evidence" value="ECO:0007669"/>
    <property type="project" value="UniProtKB-SubCell"/>
</dbReference>
<keyword evidence="4 6" id="KW-1133">Transmembrane helix</keyword>
<reference evidence="8 9" key="1">
    <citation type="submission" date="2017-10" db="EMBL/GenBank/DDBJ databases">
        <title>Sequencing the genomes of 1000 actinobacteria strains.</title>
        <authorList>
            <person name="Klenk H.-P."/>
        </authorList>
    </citation>
    <scope>NUCLEOTIDE SEQUENCE [LARGE SCALE GENOMIC DNA]</scope>
    <source>
        <strain evidence="8 9">DSM 20688</strain>
    </source>
</reference>
<comment type="subcellular location">
    <subcellularLocation>
        <location evidence="1">Cell membrane</location>
        <topology evidence="1">Multi-pass membrane protein</topology>
    </subcellularLocation>
</comment>
<evidence type="ECO:0000256" key="5">
    <source>
        <dbReference type="ARBA" id="ARBA00023136"/>
    </source>
</evidence>
<dbReference type="STRING" id="1724.GCA_001044175_01771"/>
<dbReference type="AlphaFoldDB" id="A0A2A9DN35"/>
<accession>A0A2A9DN35</accession>
<keyword evidence="3 6" id="KW-0812">Transmembrane</keyword>
<dbReference type="EMBL" id="PDJF01000001">
    <property type="protein sequence ID" value="PFG28118.1"/>
    <property type="molecule type" value="Genomic_DNA"/>
</dbReference>
<feature type="transmembrane region" description="Helical" evidence="6">
    <location>
        <begin position="64"/>
        <end position="82"/>
    </location>
</feature>
<comment type="caution">
    <text evidence="8">The sequence shown here is derived from an EMBL/GenBank/DDBJ whole genome shotgun (WGS) entry which is preliminary data.</text>
</comment>
<evidence type="ECO:0000256" key="6">
    <source>
        <dbReference type="SAM" id="Phobius"/>
    </source>
</evidence>
<evidence type="ECO:0000256" key="1">
    <source>
        <dbReference type="ARBA" id="ARBA00004651"/>
    </source>
</evidence>
<sequence length="128" mass="14451">MTTPQQPAGSSANAKPRIHPERQRRVANALKIFSVLAWVTGVFLLLLVTQMIMKYVLGMDTSPWGTWVAIAHGWIYMAFLLSTINLGLRARWDFGKSIITALGGVVPFLSFYVENQRRKEVKAQFQLD</sequence>
<dbReference type="OrthoDB" id="9342687at2"/>
<gene>
    <name evidence="8" type="ORF">ATK06_1210</name>
</gene>
<dbReference type="Pfam" id="PF12823">
    <property type="entry name" value="DUF3817"/>
    <property type="match status" value="1"/>
</dbReference>
<protein>
    <submittedName>
        <fullName evidence="8">Integral membrane protein</fullName>
    </submittedName>
</protein>
<keyword evidence="2" id="KW-1003">Cell membrane</keyword>
<evidence type="ECO:0000313" key="8">
    <source>
        <dbReference type="EMBL" id="PFG28118.1"/>
    </source>
</evidence>